<keyword evidence="3 10" id="KW-0808">Transferase</keyword>
<keyword evidence="11" id="KW-0012">Acyltransferase</keyword>
<protein>
    <recommendedName>
        <fullName evidence="10">Glycerol-3-phosphate acyltransferase</fullName>
    </recommendedName>
    <alternativeName>
        <fullName evidence="10">Acyl-PO4 G3P acyltransferase</fullName>
    </alternativeName>
    <alternativeName>
        <fullName evidence="10">Acyl-phosphate--glycerol-3-phosphate acyltransferase</fullName>
    </alternativeName>
    <alternativeName>
        <fullName evidence="10">G3P acyltransferase</fullName>
        <shortName evidence="10">GPAT</shortName>
        <ecNumber evidence="10">2.3.1.275</ecNumber>
    </alternativeName>
    <alternativeName>
        <fullName evidence="10">Lysophosphatidic acid synthase</fullName>
        <shortName evidence="10">LPA synthase</shortName>
    </alternativeName>
</protein>
<dbReference type="PANTHER" id="PTHR30309">
    <property type="entry name" value="INNER MEMBRANE PROTEIN YGIH"/>
    <property type="match status" value="1"/>
</dbReference>
<feature type="transmembrane region" description="Helical" evidence="10">
    <location>
        <begin position="174"/>
        <end position="196"/>
    </location>
</feature>
<evidence type="ECO:0000256" key="10">
    <source>
        <dbReference type="HAMAP-Rule" id="MF_01043"/>
    </source>
</evidence>
<name>A0ABU7R9L4_9ACTN</name>
<dbReference type="SMART" id="SM01207">
    <property type="entry name" value="G3P_acyltransf"/>
    <property type="match status" value="1"/>
</dbReference>
<feature type="transmembrane region" description="Helical" evidence="10">
    <location>
        <begin position="97"/>
        <end position="118"/>
    </location>
</feature>
<keyword evidence="1 10" id="KW-1003">Cell membrane</keyword>
<dbReference type="EC" id="2.3.1.275" evidence="10"/>
<dbReference type="PANTHER" id="PTHR30309:SF0">
    <property type="entry name" value="GLYCEROL-3-PHOSPHATE ACYLTRANSFERASE-RELATED"/>
    <property type="match status" value="1"/>
</dbReference>
<evidence type="ECO:0000256" key="6">
    <source>
        <dbReference type="ARBA" id="ARBA00023098"/>
    </source>
</evidence>
<evidence type="ECO:0000256" key="4">
    <source>
        <dbReference type="ARBA" id="ARBA00022692"/>
    </source>
</evidence>
<comment type="subunit">
    <text evidence="10">Probably interacts with PlsX.</text>
</comment>
<evidence type="ECO:0000256" key="5">
    <source>
        <dbReference type="ARBA" id="ARBA00022989"/>
    </source>
</evidence>
<evidence type="ECO:0000313" key="11">
    <source>
        <dbReference type="EMBL" id="MEE6147296.1"/>
    </source>
</evidence>
<comment type="catalytic activity">
    <reaction evidence="10">
        <text>an acyl phosphate + sn-glycerol 3-phosphate = a 1-acyl-sn-glycero-3-phosphate + phosphate</text>
        <dbReference type="Rhea" id="RHEA:34075"/>
        <dbReference type="ChEBI" id="CHEBI:43474"/>
        <dbReference type="ChEBI" id="CHEBI:57597"/>
        <dbReference type="ChEBI" id="CHEBI:57970"/>
        <dbReference type="ChEBI" id="CHEBI:59918"/>
        <dbReference type="EC" id="2.3.1.275"/>
    </reaction>
</comment>
<keyword evidence="9 10" id="KW-1208">Phospholipid metabolism</keyword>
<reference evidence="11 12" key="1">
    <citation type="submission" date="2024-01" db="EMBL/GenBank/DDBJ databases">
        <title>Description of Olsenella sp. nov., isolated from pig feces.</title>
        <authorList>
            <person name="Chang Y.-H."/>
        </authorList>
    </citation>
    <scope>NUCLEOTIDE SEQUENCE [LARGE SCALE GENOMIC DNA]</scope>
    <source>
        <strain evidence="11 12">YH-ols2223</strain>
    </source>
</reference>
<dbReference type="EMBL" id="JAZGJQ010000003">
    <property type="protein sequence ID" value="MEE6147296.1"/>
    <property type="molecule type" value="Genomic_DNA"/>
</dbReference>
<comment type="caution">
    <text evidence="10">Lacks conserved residue(s) required for the propagation of feature annotation.</text>
</comment>
<evidence type="ECO:0000256" key="8">
    <source>
        <dbReference type="ARBA" id="ARBA00023209"/>
    </source>
</evidence>
<evidence type="ECO:0000256" key="9">
    <source>
        <dbReference type="ARBA" id="ARBA00023264"/>
    </source>
</evidence>
<proteinExistence type="inferred from homology"/>
<keyword evidence="4 10" id="KW-0812">Transmembrane</keyword>
<keyword evidence="7 10" id="KW-0472">Membrane</keyword>
<dbReference type="RefSeq" id="WP_330958058.1">
    <property type="nucleotide sequence ID" value="NZ_JAZGJQ010000003.1"/>
</dbReference>
<keyword evidence="12" id="KW-1185">Reference proteome</keyword>
<sequence length="230" mass="23653">MARLALVTAACMAVAYFVCGIPFGLVATRGDGVDVRKAGSGNIGMTNVARTVGGKAAAATFAGDMGKGLVCMLLARAVVAGACFGGDWSMLVPSSPFALSMTLVFSCCVLGHVFSPYLRFHGGKGISVGFGAGLGLFWPIGLGMLAVFVAFAVPSRYVSLGSVTAAISLPVQCALWGMGPAALAPVTVVACVVIWAHRNNIRKLASHQESRFSVRHRDGADEGADGGERR</sequence>
<dbReference type="GO" id="GO:0016746">
    <property type="term" value="F:acyltransferase activity"/>
    <property type="evidence" value="ECO:0007669"/>
    <property type="project" value="UniProtKB-KW"/>
</dbReference>
<evidence type="ECO:0000256" key="7">
    <source>
        <dbReference type="ARBA" id="ARBA00023136"/>
    </source>
</evidence>
<dbReference type="HAMAP" id="MF_01043">
    <property type="entry name" value="PlsY"/>
    <property type="match status" value="1"/>
</dbReference>
<comment type="subcellular location">
    <subcellularLocation>
        <location evidence="10">Cell membrane</location>
        <topology evidence="10">Multi-pass membrane protein</topology>
    </subcellularLocation>
</comment>
<gene>
    <name evidence="10" type="primary">plsY</name>
    <name evidence="11" type="ORF">VXJ25_04730</name>
</gene>
<keyword evidence="5 10" id="KW-1133">Transmembrane helix</keyword>
<accession>A0ABU7R9L4</accession>
<keyword evidence="8 10" id="KW-0594">Phospholipid biosynthesis</keyword>
<keyword evidence="2 10" id="KW-0444">Lipid biosynthesis</keyword>
<comment type="function">
    <text evidence="10">Catalyzes the transfer of an acyl group from acyl-phosphate (acyl-PO(4)) to glycerol-3-phosphate (G3P) to form lysophosphatidic acid (LPA). This enzyme utilizes acyl-phosphate as fatty acyl donor, but not acyl-CoA or acyl-ACP.</text>
</comment>
<comment type="pathway">
    <text evidence="10">Lipid metabolism; phospholipid metabolism.</text>
</comment>
<keyword evidence="6 10" id="KW-0443">Lipid metabolism</keyword>
<dbReference type="Proteomes" id="UP001332931">
    <property type="component" value="Unassembled WGS sequence"/>
</dbReference>
<evidence type="ECO:0000256" key="1">
    <source>
        <dbReference type="ARBA" id="ARBA00022475"/>
    </source>
</evidence>
<feature type="transmembrane region" description="Helical" evidence="10">
    <location>
        <begin position="130"/>
        <end position="154"/>
    </location>
</feature>
<dbReference type="InterPro" id="IPR003811">
    <property type="entry name" value="G3P_acylTferase_PlsY"/>
</dbReference>
<dbReference type="Pfam" id="PF02660">
    <property type="entry name" value="G3P_acyltransf"/>
    <property type="match status" value="1"/>
</dbReference>
<comment type="similarity">
    <text evidence="10">Belongs to the PlsY family.</text>
</comment>
<organism evidence="11 12">
    <name type="scientific">Olsenella absiana</name>
    <dbReference type="NCBI Taxonomy" id="3115222"/>
    <lineage>
        <taxon>Bacteria</taxon>
        <taxon>Bacillati</taxon>
        <taxon>Actinomycetota</taxon>
        <taxon>Coriobacteriia</taxon>
        <taxon>Coriobacteriales</taxon>
        <taxon>Atopobiaceae</taxon>
        <taxon>Olsenella</taxon>
    </lineage>
</organism>
<evidence type="ECO:0000256" key="2">
    <source>
        <dbReference type="ARBA" id="ARBA00022516"/>
    </source>
</evidence>
<evidence type="ECO:0000256" key="3">
    <source>
        <dbReference type="ARBA" id="ARBA00022679"/>
    </source>
</evidence>
<evidence type="ECO:0000313" key="12">
    <source>
        <dbReference type="Proteomes" id="UP001332931"/>
    </source>
</evidence>
<comment type="caution">
    <text evidence="11">The sequence shown here is derived from an EMBL/GenBank/DDBJ whole genome shotgun (WGS) entry which is preliminary data.</text>
</comment>